<name>A0A5G2QB56_PIG</name>
<dbReference type="GO" id="GO:1990904">
    <property type="term" value="C:ribonucleoprotein complex"/>
    <property type="evidence" value="ECO:0000318"/>
    <property type="project" value="GO_Central"/>
</dbReference>
<dbReference type="SMR" id="A0A5G2QB56"/>
<reference evidence="3" key="1">
    <citation type="journal article" date="2020" name="Gigascience">
        <title>An improved pig reference genome sequence to enable pig genetics and genomics research.</title>
        <authorList>
            <person name="Warr A."/>
            <person name="Affara N."/>
            <person name="Aken B."/>
            <person name="Beiki H."/>
            <person name="Bickhart D.M."/>
            <person name="Billis K."/>
            <person name="Chow W."/>
            <person name="Eory L."/>
            <person name="Finlayson H.A."/>
            <person name="Flicek P."/>
            <person name="Giron C.G."/>
            <person name="Griffin D.K."/>
            <person name="Hall R."/>
            <person name="Hannum G."/>
            <person name="Hourlier T."/>
            <person name="Howe K."/>
            <person name="Hume D.A."/>
            <person name="Izuogu O."/>
            <person name="Kim K."/>
            <person name="Koren S."/>
            <person name="Liu H."/>
            <person name="Manchanda N."/>
            <person name="Martin F.J."/>
            <person name="Nonneman D.J."/>
            <person name="O'Connor R.E."/>
            <person name="Phillippy A.M."/>
            <person name="Rohrer G.A."/>
            <person name="Rosen B.D."/>
            <person name="Rund L.A."/>
            <person name="Sargent C.A."/>
            <person name="Schook L.B."/>
            <person name="Schroeder S.G."/>
            <person name="Schwartz A.S."/>
            <person name="Skinner B.M."/>
            <person name="Talbot R."/>
            <person name="Tseng E."/>
            <person name="Tuggle C.K."/>
            <person name="Watson M."/>
            <person name="Smith T.P.L."/>
            <person name="Archibald A.L."/>
        </authorList>
    </citation>
    <scope>NUCLEOTIDE SEQUENCE [LARGE SCALE GENOMIC DNA]</scope>
    <source>
        <strain evidence="3">Duroc</strain>
    </source>
</reference>
<dbReference type="Ensembl" id="ENSSSCT00000103804.1">
    <property type="protein sequence ID" value="ENSSSCP00000076596.1"/>
    <property type="gene ID" value="ENSSSCG00000053774.1"/>
</dbReference>
<accession>A0A5G2QB56</accession>
<feature type="domain" description="L1 transposable element RRM" evidence="2">
    <location>
        <begin position="29"/>
        <end position="124"/>
    </location>
</feature>
<evidence type="ECO:0000259" key="2">
    <source>
        <dbReference type="Pfam" id="PF02994"/>
    </source>
</evidence>
<dbReference type="InterPro" id="IPR004244">
    <property type="entry name" value="Transposase_22"/>
</dbReference>
<dbReference type="Bgee" id="ENSSSCG00000050669">
    <property type="expression patterns" value="Expressed in testis"/>
</dbReference>
<protein>
    <recommendedName>
        <fullName evidence="2">L1 transposable element RRM domain-containing protein</fullName>
    </recommendedName>
</protein>
<evidence type="ECO:0000256" key="1">
    <source>
        <dbReference type="ARBA" id="ARBA00061640"/>
    </source>
</evidence>
<comment type="similarity">
    <text evidence="1">Belongs to the transposase 22 family.</text>
</comment>
<dbReference type="PANTHER" id="PTHR11505">
    <property type="entry name" value="L1 TRANSPOSABLE ELEMENT-RELATED"/>
    <property type="match status" value="1"/>
</dbReference>
<dbReference type="GeneTree" id="ENSGT01050000244818"/>
<dbReference type="Pfam" id="PF02994">
    <property type="entry name" value="Transposase_22"/>
    <property type="match status" value="1"/>
</dbReference>
<organism evidence="3 4">
    <name type="scientific">Sus scrofa</name>
    <name type="common">Pig</name>
    <dbReference type="NCBI Taxonomy" id="9823"/>
    <lineage>
        <taxon>Eukaryota</taxon>
        <taxon>Metazoa</taxon>
        <taxon>Chordata</taxon>
        <taxon>Craniata</taxon>
        <taxon>Vertebrata</taxon>
        <taxon>Euteleostomi</taxon>
        <taxon>Mammalia</taxon>
        <taxon>Eutheria</taxon>
        <taxon>Laurasiatheria</taxon>
        <taxon>Artiodactyla</taxon>
        <taxon>Suina</taxon>
        <taxon>Suidae</taxon>
        <taxon>Sus</taxon>
    </lineage>
</organism>
<evidence type="ECO:0000313" key="4">
    <source>
        <dbReference type="Proteomes" id="UP000008227"/>
    </source>
</evidence>
<dbReference type="AlphaFoldDB" id="A0A5G2QB56"/>
<sequence>MIATEGKNEKRMKRTEESLRYLWDNIKHTNIHIIGIPEGEEREKGPEKIFKEIITENFPNMGKEILTRVAEAQRIPYGINLRRKIARHVLNKQTKVKYKEKILKAARENQQIIYKGNLIRIKADFFFQQKLCKLEGSIKVSLR</sequence>
<keyword evidence="4" id="KW-1185">Reference proteome</keyword>
<dbReference type="GO" id="GO:0032197">
    <property type="term" value="P:retrotransposition"/>
    <property type="evidence" value="ECO:0000318"/>
    <property type="project" value="GO_Central"/>
</dbReference>
<evidence type="ECO:0000313" key="3">
    <source>
        <dbReference type="Ensembl" id="ENSSSCP00000076596.1"/>
    </source>
</evidence>
<dbReference type="GO" id="GO:0003727">
    <property type="term" value="F:single-stranded RNA binding"/>
    <property type="evidence" value="ECO:0000318"/>
    <property type="project" value="GO_Central"/>
</dbReference>
<proteinExistence type="inferred from homology"/>
<dbReference type="InParanoid" id="A0A5G2QB56"/>
<reference evidence="3" key="2">
    <citation type="submission" date="2025-08" db="UniProtKB">
        <authorList>
            <consortium name="Ensembl"/>
        </authorList>
    </citation>
    <scope>IDENTIFICATION</scope>
</reference>
<reference evidence="3" key="3">
    <citation type="submission" date="2025-09" db="UniProtKB">
        <authorList>
            <consortium name="Ensembl"/>
        </authorList>
    </citation>
    <scope>IDENTIFICATION</scope>
</reference>
<dbReference type="Gene3D" id="3.30.70.1820">
    <property type="entry name" value="L1 transposable element, RRM domain"/>
    <property type="match status" value="1"/>
</dbReference>
<dbReference type="Proteomes" id="UP000008227">
    <property type="component" value="Chromosome 9"/>
</dbReference>
<dbReference type="InterPro" id="IPR043636">
    <property type="entry name" value="L1_RRM_dom"/>
</dbReference>
<dbReference type="FunFam" id="3.30.70.1820:FF:000002">
    <property type="entry name" value="LINE-1 retrotransposable element ORF1 protein"/>
    <property type="match status" value="1"/>
</dbReference>